<dbReference type="GO" id="GO:0008270">
    <property type="term" value="F:zinc ion binding"/>
    <property type="evidence" value="ECO:0007669"/>
    <property type="project" value="UniProtKB-KW"/>
</dbReference>
<feature type="compositionally biased region" description="Low complexity" evidence="13">
    <location>
        <begin position="1792"/>
        <end position="1809"/>
    </location>
</feature>
<keyword evidence="12" id="KW-0175">Coiled coil</keyword>
<dbReference type="PROSITE" id="PS50157">
    <property type="entry name" value="ZINC_FINGER_C2H2_2"/>
    <property type="match status" value="3"/>
</dbReference>
<feature type="region of interest" description="Disordered" evidence="13">
    <location>
        <begin position="1952"/>
        <end position="2016"/>
    </location>
</feature>
<keyword evidence="8" id="KW-0238">DNA-binding</keyword>
<feature type="compositionally biased region" description="Basic and acidic residues" evidence="13">
    <location>
        <begin position="2234"/>
        <end position="2243"/>
    </location>
</feature>
<feature type="compositionally biased region" description="Basic and acidic residues" evidence="13">
    <location>
        <begin position="2168"/>
        <end position="2187"/>
    </location>
</feature>
<keyword evidence="10" id="KW-0539">Nucleus</keyword>
<name>A0AA85IVL9_TRIRE</name>
<feature type="domain" description="C2H2-type" evidence="14">
    <location>
        <begin position="526"/>
        <end position="553"/>
    </location>
</feature>
<evidence type="ECO:0000256" key="12">
    <source>
        <dbReference type="SAM" id="Coils"/>
    </source>
</evidence>
<feature type="compositionally biased region" description="Low complexity" evidence="13">
    <location>
        <begin position="114"/>
        <end position="164"/>
    </location>
</feature>
<evidence type="ECO:0000256" key="13">
    <source>
        <dbReference type="SAM" id="MobiDB-lite"/>
    </source>
</evidence>
<feature type="compositionally biased region" description="Polar residues" evidence="13">
    <location>
        <begin position="2000"/>
        <end position="2011"/>
    </location>
</feature>
<feature type="domain" description="C2H2-type" evidence="14">
    <location>
        <begin position="486"/>
        <end position="514"/>
    </location>
</feature>
<evidence type="ECO:0000256" key="4">
    <source>
        <dbReference type="ARBA" id="ARBA00022737"/>
    </source>
</evidence>
<feature type="region of interest" description="Disordered" evidence="13">
    <location>
        <begin position="854"/>
        <end position="883"/>
    </location>
</feature>
<protein>
    <recommendedName>
        <fullName evidence="14">C2H2-type domain-containing protein</fullName>
    </recommendedName>
</protein>
<feature type="compositionally biased region" description="Low complexity" evidence="13">
    <location>
        <begin position="868"/>
        <end position="883"/>
    </location>
</feature>
<keyword evidence="4" id="KW-0677">Repeat</keyword>
<dbReference type="InterPro" id="IPR013087">
    <property type="entry name" value="Znf_C2H2_type"/>
</dbReference>
<comment type="similarity">
    <text evidence="2">Belongs to the krueppel C2H2-type zinc-finger protein family.</text>
</comment>
<dbReference type="PROSITE" id="PS00028">
    <property type="entry name" value="ZINC_FINGER_C2H2_1"/>
    <property type="match status" value="1"/>
</dbReference>
<sequence length="2277" mass="253661">MTDHSSHDFLMETVQQHNSNHFTTPSILHGTTTNLSLDGNPIRAFENASVYFLNSKPPVEHLLISPPTIHMNNNTIVNESTSNGVVVMNLEISNHADSAIHTSNSSITSNNISSICSPTTTTTTTTSTSSNNSNGSIEHTSTTATTTTATTTLNTSATTTPLTNVSGHNTHSSNAEDADVTMCICPVCGFSASSPRRQDEHMELVHGEVCTTMATTPASVQHSQNSSILQQVNENNPSNNHSTYDYYDYYQRQGQQKQQADEQTELQHKNNNNNDYTSSSSCNPFTLQAASTPQRVKLWSNNELLNPLFPLNEQLNIISKEEDVDHLNSVYNNKNYINSSLTLSDTTQISMLNSSNNINNDNTNLPIINTSNEYSPSSSSSSLDLKSSSKTLNNLHKFKQLEKVKLYSPINKSVRSTMRDKEKSLPLESSISLSTSTSSSSSLLSPPMSTMTSITATGVKSSTPTVVVGENFSQPVVKKVDSRRRYRCNICPTTFPWHGDLTEHLRSVHGMQKSRENSRNGKAGSFCCSHCKYVAKYQSELNRHMRLHWGVKPFICVFCPYRSAWKGDLKRHMESHHRERFTCETELIKIMSQFKNNAGTRSASASAIAMTTTIPGDECNSSNYSISQFDITTESSDGENLSEQYNFLQNDEEEQKINTSTNSNPTTTTSLTNMMSTAHKAIDIENLDNNPMENVIKVSSTMRSDEKASKSKNSSVYSNEQGNTTMIAHPYSTTNTTVVTMNDETVMNPTLQSNLYGSLSQSCIPFTKDNSNNNNLICDICSYQAQNQSKLKNHMASHINLKQFQCPICRQRSNYKWDITKHMKKQHPECNQLPITIINTSTVTATSTATATTTTTTTTETCDEEKFTPSSSSSSSMSPMAMTSTSPSVVRLSSVTLPASTCISSTTTTTTTSVLSSCSSRLQPFTWIDSSQIVSFLPIGGHQQLQLQHHQQQQQQQLKLFSQPQLTPTQSQILSTSASASSSSSSSISSISPNSNGNGLSLGECDQKKYSRLSEIAMAEKDEASPLNLIAYHSTMKQSVGQHNNESSCSTSSLIIAEKEALISDTVPIDLSIGYSQNNNNNSNNFKDEEIKNTALLFPRVQSSPKSPTSLKFLNEEYIHQYNHPIPNLSAETNSNIYSVSSTTIPSIGLSDLRCNFPSITHPLNDYNNSNNNNNNSSCNPSIISPYTIGSLISDPSLMKGNASSAAPSAAAATTTTTPTPTATTTAMNLLFNLQQQVLMTGLLQTWQQQQHQQQSQQTHDLHQNDVFSVNKNASDKLSASFLPPSSAAYSDIILSMTTPPVSTILSSMSPASLMNTTSVNGSNSSSCCGAISTLTTTPPSTNMSFQSIFKSFVHHQSSIGLPTITTTTSQKDTCFPSEMNTASSDELLKYTVKSNNNNNSLNCWQDTRPTIEWSLPPMEVDSIKSSSSPSPLSSTLPAVSQDHQRHSQHHHHHHHVQQQQQLQVNRFFTPGRRRESHRLLTRNSGRKSAPMSTSYNRLSSQSFCTDTTTNNNSSSMNGNNNSNNNNNNSKDEQWKRFQCSGCGHRSNWKWDINKHIKVAHPERTNITTITLELEDAKKTYNEYMNRLKLSRNRYLSESIPEMSTNSTTTWIGSNAGSSVSAGGVGLSSLSGNTTEGYYRPFKCSVCGHRSNWKWDVGKHIKQIHNGNGEVQTLSLEEARRTIHQYKSRRRQQQQHQHHQQHIRRSELGIKFEPSICSSSESNMNLSPASLFITGGGDGNTEHHHHQQQPVSSNDVIMKADDDEQEIRSLHDGPDDADDDDNLDDEDSNRNSLANKPSLSSQSSPLNLAIDTLEEDSSTQEDCCTSSGEIRKSSQLSKNHLNKKKISSSSSSLFRKRHRQLIKFTCKFCTVKLQSWRSFIFHSYTRHYHQQVSANNKQTIADLTKCLLPRIHFSVGKEDGRDPRHRLRFSSYDKRQPIKLFKRQEAVMSGMVKEEEEASKYETQKNAISKTIPNDDYTPEHLIQSTEENNPIFGNEPKNQHATTSQTSSKVKLTRVEEDQKHLSEFPSFVYRNSLKCHRIINKHYQNLRHESHSTDLKTKTPNSFPSEHEQKHQYHQSRPFRNLVCLNQPSDNGAKINSNLNSFQRSPSHQHQHTSQHMITTKNKTGTVVQLASLLDDVLGLLNKSQINESNNSNNTTTSNNNNLKYSKSDRNGDVEIRVNQEGESRMEHNDDVITHLTDMIHETVAKNENLHYANQLTMASMNSSTSSNEENQQVKEDRDESTYFSPINEILKHPEIEKRFLRLADLLHQVSRVNQ</sequence>
<feature type="compositionally biased region" description="Low complexity" evidence="13">
    <location>
        <begin position="1426"/>
        <end position="1438"/>
    </location>
</feature>
<evidence type="ECO:0000256" key="1">
    <source>
        <dbReference type="ARBA" id="ARBA00004123"/>
    </source>
</evidence>
<dbReference type="GO" id="GO:0003677">
    <property type="term" value="F:DNA binding"/>
    <property type="evidence" value="ECO:0007669"/>
    <property type="project" value="UniProtKB-KW"/>
</dbReference>
<feature type="domain" description="C2H2-type" evidence="14">
    <location>
        <begin position="1642"/>
        <end position="1670"/>
    </location>
</feature>
<keyword evidence="15" id="KW-1185">Reference proteome</keyword>
<organism evidence="15 16">
    <name type="scientific">Trichobilharzia regenti</name>
    <name type="common">Nasal bird schistosome</name>
    <dbReference type="NCBI Taxonomy" id="157069"/>
    <lineage>
        <taxon>Eukaryota</taxon>
        <taxon>Metazoa</taxon>
        <taxon>Spiralia</taxon>
        <taxon>Lophotrochozoa</taxon>
        <taxon>Platyhelminthes</taxon>
        <taxon>Trematoda</taxon>
        <taxon>Digenea</taxon>
        <taxon>Strigeidida</taxon>
        <taxon>Schistosomatoidea</taxon>
        <taxon>Schistosomatidae</taxon>
        <taxon>Trichobilharzia</taxon>
    </lineage>
</organism>
<feature type="compositionally biased region" description="Basic residues" evidence="13">
    <location>
        <begin position="1447"/>
        <end position="1457"/>
    </location>
</feature>
<dbReference type="InterPro" id="IPR050688">
    <property type="entry name" value="Zinc_finger/UBP_domain"/>
</dbReference>
<keyword evidence="5 11" id="KW-0863">Zinc-finger</keyword>
<feature type="compositionally biased region" description="Basic residues" evidence="13">
    <location>
        <begin position="1685"/>
        <end position="1703"/>
    </location>
</feature>
<evidence type="ECO:0000256" key="10">
    <source>
        <dbReference type="ARBA" id="ARBA00023242"/>
    </source>
</evidence>
<reference evidence="15" key="1">
    <citation type="submission" date="2022-06" db="EMBL/GenBank/DDBJ databases">
        <authorList>
            <person name="Berger JAMES D."/>
            <person name="Berger JAMES D."/>
        </authorList>
    </citation>
    <scope>NUCLEOTIDE SEQUENCE [LARGE SCALE GENOMIC DNA]</scope>
</reference>
<dbReference type="SMART" id="SM00355">
    <property type="entry name" value="ZnF_C2H2"/>
    <property type="match status" value="9"/>
</dbReference>
<evidence type="ECO:0000256" key="5">
    <source>
        <dbReference type="ARBA" id="ARBA00022771"/>
    </source>
</evidence>
<dbReference type="GO" id="GO:0045944">
    <property type="term" value="P:positive regulation of transcription by RNA polymerase II"/>
    <property type="evidence" value="ECO:0007669"/>
    <property type="project" value="TreeGrafter"/>
</dbReference>
<feature type="compositionally biased region" description="Low complexity" evidence="13">
    <location>
        <begin position="2222"/>
        <end position="2232"/>
    </location>
</feature>
<accession>A0AA85IVL9</accession>
<dbReference type="WBParaSite" id="TREG1_125590.1">
    <property type="protein sequence ID" value="TREG1_125590.1"/>
    <property type="gene ID" value="TREG1_125590"/>
</dbReference>
<proteinExistence type="inferred from homology"/>
<feature type="region of interest" description="Disordered" evidence="13">
    <location>
        <begin position="2222"/>
        <end position="2243"/>
    </location>
</feature>
<dbReference type="Proteomes" id="UP000050795">
    <property type="component" value="Unassembled WGS sequence"/>
</dbReference>
<dbReference type="FunFam" id="3.30.160.60:FF:000075">
    <property type="entry name" value="Putative zinc finger protein 536"/>
    <property type="match status" value="1"/>
</dbReference>
<comment type="subcellular location">
    <subcellularLocation>
        <location evidence="1">Nucleus</location>
    </subcellularLocation>
</comment>
<feature type="compositionally biased region" description="Low complexity" evidence="13">
    <location>
        <begin position="2151"/>
        <end position="2164"/>
    </location>
</feature>
<feature type="region of interest" description="Disordered" evidence="13">
    <location>
        <begin position="1421"/>
        <end position="1463"/>
    </location>
</feature>
<feature type="region of interest" description="Disordered" evidence="13">
    <location>
        <begin position="114"/>
        <end position="173"/>
    </location>
</feature>
<keyword evidence="3" id="KW-0479">Metal-binding</keyword>
<keyword evidence="9" id="KW-0804">Transcription</keyword>
<dbReference type="PANTHER" id="PTHR24403">
    <property type="entry name" value="ZINC FINGER PROTEIN"/>
    <property type="match status" value="1"/>
</dbReference>
<keyword evidence="7" id="KW-0805">Transcription regulation</keyword>
<feature type="compositionally biased region" description="Low complexity" evidence="13">
    <location>
        <begin position="1511"/>
        <end position="1529"/>
    </location>
</feature>
<dbReference type="GO" id="GO:0005634">
    <property type="term" value="C:nucleus"/>
    <property type="evidence" value="ECO:0007669"/>
    <property type="project" value="UniProtKB-SubCell"/>
</dbReference>
<feature type="region of interest" description="Disordered" evidence="13">
    <location>
        <begin position="1475"/>
        <end position="1532"/>
    </location>
</feature>
<evidence type="ECO:0000256" key="8">
    <source>
        <dbReference type="ARBA" id="ARBA00023125"/>
    </source>
</evidence>
<evidence type="ECO:0000256" key="3">
    <source>
        <dbReference type="ARBA" id="ARBA00022723"/>
    </source>
</evidence>
<feature type="compositionally biased region" description="Low complexity" evidence="13">
    <location>
        <begin position="426"/>
        <end position="447"/>
    </location>
</feature>
<dbReference type="SUPFAM" id="SSF57667">
    <property type="entry name" value="beta-beta-alpha zinc fingers"/>
    <property type="match status" value="2"/>
</dbReference>
<evidence type="ECO:0000313" key="15">
    <source>
        <dbReference type="Proteomes" id="UP000050795"/>
    </source>
</evidence>
<feature type="region of interest" description="Disordered" evidence="13">
    <location>
        <begin position="2148"/>
        <end position="2187"/>
    </location>
</feature>
<feature type="coiled-coil region" evidence="12">
    <location>
        <begin position="1567"/>
        <end position="1594"/>
    </location>
</feature>
<evidence type="ECO:0000256" key="11">
    <source>
        <dbReference type="PROSITE-ProRule" id="PRU00042"/>
    </source>
</evidence>
<feature type="region of interest" description="Disordered" evidence="13">
    <location>
        <begin position="972"/>
        <end position="1003"/>
    </location>
</feature>
<dbReference type="InterPro" id="IPR036236">
    <property type="entry name" value="Znf_C2H2_sf"/>
</dbReference>
<evidence type="ECO:0000256" key="2">
    <source>
        <dbReference type="ARBA" id="ARBA00006991"/>
    </source>
</evidence>
<evidence type="ECO:0000256" key="7">
    <source>
        <dbReference type="ARBA" id="ARBA00023015"/>
    </source>
</evidence>
<evidence type="ECO:0000259" key="14">
    <source>
        <dbReference type="PROSITE" id="PS50157"/>
    </source>
</evidence>
<feature type="region of interest" description="Disordered" evidence="13">
    <location>
        <begin position="415"/>
        <end position="447"/>
    </location>
</feature>
<feature type="region of interest" description="Disordered" evidence="13">
    <location>
        <begin position="1685"/>
        <end position="1849"/>
    </location>
</feature>
<reference evidence="16" key="2">
    <citation type="submission" date="2023-11" db="UniProtKB">
        <authorList>
            <consortium name="WormBaseParasite"/>
        </authorList>
    </citation>
    <scope>IDENTIFICATION</scope>
</reference>
<dbReference type="Gene3D" id="3.30.160.60">
    <property type="entry name" value="Classic Zinc Finger"/>
    <property type="match status" value="5"/>
</dbReference>
<feature type="compositionally biased region" description="Low complexity" evidence="13">
    <location>
        <begin position="270"/>
        <end position="283"/>
    </location>
</feature>
<evidence type="ECO:0000256" key="6">
    <source>
        <dbReference type="ARBA" id="ARBA00022833"/>
    </source>
</evidence>
<keyword evidence="6" id="KW-0862">Zinc</keyword>
<feature type="compositionally biased region" description="Acidic residues" evidence="13">
    <location>
        <begin position="1775"/>
        <end position="1787"/>
    </location>
</feature>
<evidence type="ECO:0000313" key="16">
    <source>
        <dbReference type="WBParaSite" id="TREG1_125590.1"/>
    </source>
</evidence>
<feature type="compositionally biased region" description="Polar residues" evidence="13">
    <location>
        <begin position="1716"/>
        <end position="1728"/>
    </location>
</feature>
<dbReference type="PANTHER" id="PTHR24403:SF67">
    <property type="entry name" value="FI01116P-RELATED"/>
    <property type="match status" value="1"/>
</dbReference>
<feature type="region of interest" description="Disordered" evidence="13">
    <location>
        <begin position="253"/>
        <end position="285"/>
    </location>
</feature>
<evidence type="ECO:0000256" key="9">
    <source>
        <dbReference type="ARBA" id="ARBA00023163"/>
    </source>
</evidence>
<feature type="compositionally biased region" description="Polar residues" evidence="13">
    <location>
        <begin position="1491"/>
        <end position="1510"/>
    </location>
</feature>